<dbReference type="SUPFAM" id="SSF52540">
    <property type="entry name" value="P-loop containing nucleoside triphosphate hydrolases"/>
    <property type="match status" value="2"/>
</dbReference>
<gene>
    <name evidence="5" type="ORF">GCM10011511_01740</name>
</gene>
<accession>A0A8J2U6P2</accession>
<reference evidence="5" key="1">
    <citation type="journal article" date="2014" name="Int. J. Syst. Evol. Microbiol.">
        <title>Complete genome sequence of Corynebacterium casei LMG S-19264T (=DSM 44701T), isolated from a smear-ripened cheese.</title>
        <authorList>
            <consortium name="US DOE Joint Genome Institute (JGI-PGF)"/>
            <person name="Walter F."/>
            <person name="Albersmeier A."/>
            <person name="Kalinowski J."/>
            <person name="Ruckert C."/>
        </authorList>
    </citation>
    <scope>NUCLEOTIDE SEQUENCE</scope>
    <source>
        <strain evidence="5">CGMCC 1.15448</strain>
    </source>
</reference>
<name>A0A8J2U6P2_9BACT</name>
<keyword evidence="3 5" id="KW-0067">ATP-binding</keyword>
<dbReference type="InterPro" id="IPR003439">
    <property type="entry name" value="ABC_transporter-like_ATP-bd"/>
</dbReference>
<dbReference type="GO" id="GO:0043190">
    <property type="term" value="C:ATP-binding cassette (ABC) transporter complex"/>
    <property type="evidence" value="ECO:0007669"/>
    <property type="project" value="TreeGrafter"/>
</dbReference>
<dbReference type="PANTHER" id="PTHR43553">
    <property type="entry name" value="HEAVY METAL TRANSPORTER"/>
    <property type="match status" value="1"/>
</dbReference>
<evidence type="ECO:0000313" key="6">
    <source>
        <dbReference type="Proteomes" id="UP000607559"/>
    </source>
</evidence>
<dbReference type="InterPro" id="IPR027417">
    <property type="entry name" value="P-loop_NTPase"/>
</dbReference>
<proteinExistence type="predicted"/>
<organism evidence="5 6">
    <name type="scientific">Puia dinghuensis</name>
    <dbReference type="NCBI Taxonomy" id="1792502"/>
    <lineage>
        <taxon>Bacteria</taxon>
        <taxon>Pseudomonadati</taxon>
        <taxon>Bacteroidota</taxon>
        <taxon>Chitinophagia</taxon>
        <taxon>Chitinophagales</taxon>
        <taxon>Chitinophagaceae</taxon>
        <taxon>Puia</taxon>
    </lineage>
</organism>
<dbReference type="Proteomes" id="UP000607559">
    <property type="component" value="Unassembled WGS sequence"/>
</dbReference>
<dbReference type="RefSeq" id="WP_188927573.1">
    <property type="nucleotide sequence ID" value="NZ_BMJC01000001.1"/>
</dbReference>
<evidence type="ECO:0000256" key="3">
    <source>
        <dbReference type="ARBA" id="ARBA00022840"/>
    </source>
</evidence>
<dbReference type="GO" id="GO:0016887">
    <property type="term" value="F:ATP hydrolysis activity"/>
    <property type="evidence" value="ECO:0007669"/>
    <property type="project" value="InterPro"/>
</dbReference>
<evidence type="ECO:0000259" key="4">
    <source>
        <dbReference type="PROSITE" id="PS50893"/>
    </source>
</evidence>
<dbReference type="SMART" id="SM00382">
    <property type="entry name" value="AAA"/>
    <property type="match status" value="2"/>
</dbReference>
<evidence type="ECO:0000313" key="5">
    <source>
        <dbReference type="EMBL" id="GGA82426.1"/>
    </source>
</evidence>
<keyword evidence="6" id="KW-1185">Reference proteome</keyword>
<dbReference type="GO" id="GO:0005524">
    <property type="term" value="F:ATP binding"/>
    <property type="evidence" value="ECO:0007669"/>
    <property type="project" value="UniProtKB-KW"/>
</dbReference>
<dbReference type="GO" id="GO:0042626">
    <property type="term" value="F:ATPase-coupled transmembrane transporter activity"/>
    <property type="evidence" value="ECO:0007669"/>
    <property type="project" value="TreeGrafter"/>
</dbReference>
<evidence type="ECO:0000256" key="2">
    <source>
        <dbReference type="ARBA" id="ARBA00022741"/>
    </source>
</evidence>
<keyword evidence="2" id="KW-0547">Nucleotide-binding</keyword>
<reference evidence="5" key="2">
    <citation type="submission" date="2020-09" db="EMBL/GenBank/DDBJ databases">
        <authorList>
            <person name="Sun Q."/>
            <person name="Zhou Y."/>
        </authorList>
    </citation>
    <scope>NUCLEOTIDE SEQUENCE</scope>
    <source>
        <strain evidence="5">CGMCC 1.15448</strain>
    </source>
</reference>
<comment type="caution">
    <text evidence="5">The sequence shown here is derived from an EMBL/GenBank/DDBJ whole genome shotgun (WGS) entry which is preliminary data.</text>
</comment>
<dbReference type="PANTHER" id="PTHR43553:SF3">
    <property type="entry name" value="ABC TRANSPORTER ATP-BINDING PROTEIN MODF"/>
    <property type="match status" value="1"/>
</dbReference>
<protein>
    <submittedName>
        <fullName evidence="5">Molybdenum ABC transporter ATP-binding protein</fullName>
    </submittedName>
</protein>
<dbReference type="EMBL" id="BMJC01000001">
    <property type="protein sequence ID" value="GGA82426.1"/>
    <property type="molecule type" value="Genomic_DNA"/>
</dbReference>
<sequence length="477" mass="53210">MASTFLTLKGVSVQIGNTRLLDQLDWTIRRGEQWAITGPSGSGKTVLAHTLLGTHFYTGTITAATRRIAMVEQQHRFKNRPGTTQLYYQQRFNASDADQTITVAQELADAGWDGADGLWLDSLHVRPLLTRPLIQLSNGENKRTQLAIAMLQSPELLILDNPFLGLDAEGRATLHTIINHIAAKNIQLLLITSPHEIPDSITNIARLNQGKWVFMGARSAFHPTEKEDGVQLDPGILAQLRQEALDNAGPSFTAAVKMINTNIRYGDAIILQNINWEVLKGECWNVSGPNGAGKSTLLSLITADNPQAYANDIWLFDRRRGSGESIWDIKKRIGFVSPELHLYFDTAVSGFEVVASGLFDTIGLFRQINEQQEALVRLWMQLLSLQDLQTRRLVQLSTGQQRMVLLARALIKNPPMLILDEPCQGLDDEQTARFRNLITILCKTFGTTLIYVSHYRQELPACIDHFLQLDKGAIVNV</sequence>
<dbReference type="InterPro" id="IPR003593">
    <property type="entry name" value="AAA+_ATPase"/>
</dbReference>
<dbReference type="Pfam" id="PF00005">
    <property type="entry name" value="ABC_tran"/>
    <property type="match status" value="2"/>
</dbReference>
<keyword evidence="1" id="KW-0813">Transport</keyword>
<evidence type="ECO:0000256" key="1">
    <source>
        <dbReference type="ARBA" id="ARBA00022448"/>
    </source>
</evidence>
<dbReference type="Gene3D" id="3.40.50.300">
    <property type="entry name" value="P-loop containing nucleotide triphosphate hydrolases"/>
    <property type="match status" value="2"/>
</dbReference>
<dbReference type="AlphaFoldDB" id="A0A8J2U6P2"/>
<dbReference type="PROSITE" id="PS50893">
    <property type="entry name" value="ABC_TRANSPORTER_2"/>
    <property type="match status" value="2"/>
</dbReference>
<dbReference type="InterPro" id="IPR050095">
    <property type="entry name" value="ECF_ABC_transporter_ATP-bd"/>
</dbReference>
<feature type="domain" description="ABC transporter" evidence="4">
    <location>
        <begin position="6"/>
        <end position="234"/>
    </location>
</feature>
<feature type="domain" description="ABC transporter" evidence="4">
    <location>
        <begin position="256"/>
        <end position="477"/>
    </location>
</feature>